<accession>A0A1J3D674</accession>
<sequence>MSSSNKTNLIFFKRVCISVALCLLSFLFHFSPRRPSFFEFVGNFVNESQVVYVVDFPCNHQSSEVEKATTSMIETLHNEFRAHVS</sequence>
<proteinExistence type="predicted"/>
<reference evidence="1" key="1">
    <citation type="submission" date="2016-07" db="EMBL/GenBank/DDBJ databases">
        <title>De novo transcriptome assembly of four accessions of the metal hyperaccumulator plant Noccaea caerulescens.</title>
        <authorList>
            <person name="Blande D."/>
            <person name="Halimaa P."/>
            <person name="Tervahauta A.I."/>
            <person name="Aarts M.G."/>
            <person name="Karenlampi S.O."/>
        </authorList>
    </citation>
    <scope>NUCLEOTIDE SEQUENCE</scope>
</reference>
<gene>
    <name evidence="1" type="ORF">GA_TR16114_c2_g1_i1_g.51020</name>
</gene>
<organism evidence="1">
    <name type="scientific">Noccaea caerulescens</name>
    <name type="common">Alpine penny-cress</name>
    <name type="synonym">Thlaspi caerulescens</name>
    <dbReference type="NCBI Taxonomy" id="107243"/>
    <lineage>
        <taxon>Eukaryota</taxon>
        <taxon>Viridiplantae</taxon>
        <taxon>Streptophyta</taxon>
        <taxon>Embryophyta</taxon>
        <taxon>Tracheophyta</taxon>
        <taxon>Spermatophyta</taxon>
        <taxon>Magnoliopsida</taxon>
        <taxon>eudicotyledons</taxon>
        <taxon>Gunneridae</taxon>
        <taxon>Pentapetalae</taxon>
        <taxon>rosids</taxon>
        <taxon>malvids</taxon>
        <taxon>Brassicales</taxon>
        <taxon>Brassicaceae</taxon>
        <taxon>Coluteocarpeae</taxon>
        <taxon>Noccaea</taxon>
    </lineage>
</organism>
<name>A0A1J3D674_NOCCA</name>
<evidence type="ECO:0000313" key="1">
    <source>
        <dbReference type="EMBL" id="JAU14430.1"/>
    </source>
</evidence>
<protein>
    <submittedName>
        <fullName evidence="1">Uncharacterized protein</fullName>
    </submittedName>
</protein>
<dbReference type="AlphaFoldDB" id="A0A1J3D674"/>
<dbReference type="EMBL" id="GEVI01017890">
    <property type="protein sequence ID" value="JAU14430.1"/>
    <property type="molecule type" value="Transcribed_RNA"/>
</dbReference>